<name>A0A161PAY1_9BACI</name>
<dbReference type="GO" id="GO:0010181">
    <property type="term" value="F:FMN binding"/>
    <property type="evidence" value="ECO:0007669"/>
    <property type="project" value="InterPro"/>
</dbReference>
<evidence type="ECO:0000313" key="7">
    <source>
        <dbReference type="Proteomes" id="UP000075806"/>
    </source>
</evidence>
<evidence type="ECO:0000256" key="1">
    <source>
        <dbReference type="ARBA" id="ARBA00001917"/>
    </source>
</evidence>
<dbReference type="GO" id="GO:0016646">
    <property type="term" value="F:oxidoreductase activity, acting on the CH-NH group of donors, NAD or NADP as acceptor"/>
    <property type="evidence" value="ECO:0007669"/>
    <property type="project" value="UniProtKB-ARBA"/>
</dbReference>
<evidence type="ECO:0000259" key="5">
    <source>
        <dbReference type="SMART" id="SM00903"/>
    </source>
</evidence>
<gene>
    <name evidence="6" type="ORF">AZF04_07400</name>
</gene>
<dbReference type="PANTHER" id="PTHR33798:SF5">
    <property type="entry name" value="FLAVIN REDUCTASE LIKE DOMAIN-CONTAINING PROTEIN"/>
    <property type="match status" value="1"/>
</dbReference>
<reference evidence="6" key="1">
    <citation type="submission" date="2016-02" db="EMBL/GenBank/DDBJ databases">
        <title>Genome sequence of Bacillus trypoxylicola KCTC 13244(T).</title>
        <authorList>
            <person name="Jeong H."/>
            <person name="Park S.-H."/>
            <person name="Choi S.-K."/>
        </authorList>
    </citation>
    <scope>NUCLEOTIDE SEQUENCE [LARGE SCALE GENOMIC DNA]</scope>
    <source>
        <strain evidence="6">KCTC 13244</strain>
    </source>
</reference>
<evidence type="ECO:0000256" key="2">
    <source>
        <dbReference type="ARBA" id="ARBA00022630"/>
    </source>
</evidence>
<keyword evidence="7" id="KW-1185">Reference proteome</keyword>
<dbReference type="OrthoDB" id="9794638at2"/>
<dbReference type="InterPro" id="IPR012349">
    <property type="entry name" value="Split_barrel_FMN-bd"/>
</dbReference>
<dbReference type="Gene3D" id="2.30.110.10">
    <property type="entry name" value="Electron Transport, Fmn-binding Protein, Chain A"/>
    <property type="match status" value="1"/>
</dbReference>
<keyword evidence="2" id="KW-0285">Flavoprotein</keyword>
<dbReference type="SUPFAM" id="SSF50475">
    <property type="entry name" value="FMN-binding split barrel"/>
    <property type="match status" value="1"/>
</dbReference>
<dbReference type="PANTHER" id="PTHR33798">
    <property type="entry name" value="FLAVOPROTEIN OXYGENASE"/>
    <property type="match status" value="1"/>
</dbReference>
<proteinExistence type="inferred from homology"/>
<feature type="domain" description="Flavin reductase like" evidence="5">
    <location>
        <begin position="20"/>
        <end position="176"/>
    </location>
</feature>
<comment type="cofactor">
    <cofactor evidence="1">
        <name>FMN</name>
        <dbReference type="ChEBI" id="CHEBI:58210"/>
    </cofactor>
</comment>
<comment type="caution">
    <text evidence="6">The sequence shown here is derived from an EMBL/GenBank/DDBJ whole genome shotgun (WGS) entry which is preliminary data.</text>
</comment>
<dbReference type="InterPro" id="IPR002563">
    <property type="entry name" value="Flavin_Rdtase-like_dom"/>
</dbReference>
<dbReference type="SMART" id="SM00903">
    <property type="entry name" value="Flavin_Reduct"/>
    <property type="match status" value="1"/>
</dbReference>
<dbReference type="RefSeq" id="WP_061949150.1">
    <property type="nucleotide sequence ID" value="NZ_LTAO01000023.1"/>
</dbReference>
<evidence type="ECO:0000256" key="4">
    <source>
        <dbReference type="ARBA" id="ARBA00038054"/>
    </source>
</evidence>
<dbReference type="AlphaFoldDB" id="A0A161PAY1"/>
<evidence type="ECO:0000256" key="3">
    <source>
        <dbReference type="ARBA" id="ARBA00022643"/>
    </source>
</evidence>
<comment type="similarity">
    <text evidence="4">Belongs to the flavoredoxin family.</text>
</comment>
<dbReference type="Pfam" id="PF01613">
    <property type="entry name" value="Flavin_Reduct"/>
    <property type="match status" value="1"/>
</dbReference>
<protein>
    <recommendedName>
        <fullName evidence="5">Flavin reductase like domain-containing protein</fullName>
    </recommendedName>
</protein>
<accession>A0A161PAY1</accession>
<dbReference type="EMBL" id="LTAO01000023">
    <property type="protein sequence ID" value="KYG29342.1"/>
    <property type="molecule type" value="Genomic_DNA"/>
</dbReference>
<sequence length="203" mass="22896">MITIESKNLTERENYKLLIGSVIPRPIAFVTSLSKQGVLNGAPFSYFTIISSAPPRILLSIARREGEMKDTTANILYKKEFVVHTVDEANVNEINLSAKSLPHNESEIEEIGMSTIKSHLVDVPAVTQSKIRFECLLDQHIPLEDEQGFMNADLIIGRVICYHIENQLYDDGKIIQDKWEAVSRLAGHDYARIGEVFTLTRPK</sequence>
<dbReference type="STRING" id="519424.AZF04_07400"/>
<evidence type="ECO:0000313" key="6">
    <source>
        <dbReference type="EMBL" id="KYG29342.1"/>
    </source>
</evidence>
<dbReference type="Proteomes" id="UP000075806">
    <property type="component" value="Unassembled WGS sequence"/>
</dbReference>
<organism evidence="6 7">
    <name type="scientific">Alkalihalobacillus trypoxylicola</name>
    <dbReference type="NCBI Taxonomy" id="519424"/>
    <lineage>
        <taxon>Bacteria</taxon>
        <taxon>Bacillati</taxon>
        <taxon>Bacillota</taxon>
        <taxon>Bacilli</taxon>
        <taxon>Bacillales</taxon>
        <taxon>Bacillaceae</taxon>
        <taxon>Alkalihalobacillus</taxon>
    </lineage>
</organism>
<keyword evidence="3" id="KW-0288">FMN</keyword>